<dbReference type="Pfam" id="PF02875">
    <property type="entry name" value="Mur_ligase_C"/>
    <property type="match status" value="1"/>
</dbReference>
<keyword evidence="6 9" id="KW-0133">Cell shape</keyword>
<keyword evidence="8 9" id="KW-0961">Cell wall biogenesis/degradation</keyword>
<feature type="binding site" evidence="9">
    <location>
        <position position="146"/>
    </location>
    <ligand>
        <name>UDP-N-acetyl-alpha-D-muramoyl-L-alanyl-D-glutamate</name>
        <dbReference type="ChEBI" id="CHEBI:83900"/>
    </ligand>
</feature>
<comment type="subcellular location">
    <subcellularLocation>
        <location evidence="9 10">Cytoplasm</location>
    </subcellularLocation>
</comment>
<keyword evidence="4 9" id="KW-0547">Nucleotide-binding</keyword>
<comment type="PTM">
    <text evidence="9">Carboxylation is probably crucial for Mg(2+) binding and, consequently, for the gamma-phosphate positioning of ATP.</text>
</comment>
<comment type="catalytic activity">
    <reaction evidence="9">
        <text>UDP-N-acetyl-alpha-D-muramoyl-L-alanyl-D-glutamate + meso-2,6-diaminopimelate + ATP = UDP-N-acetyl-alpha-D-muramoyl-L-alanyl-gamma-D-glutamyl-meso-2,6-diaminopimelate + ADP + phosphate + H(+)</text>
        <dbReference type="Rhea" id="RHEA:23676"/>
        <dbReference type="ChEBI" id="CHEBI:15378"/>
        <dbReference type="ChEBI" id="CHEBI:30616"/>
        <dbReference type="ChEBI" id="CHEBI:43474"/>
        <dbReference type="ChEBI" id="CHEBI:57791"/>
        <dbReference type="ChEBI" id="CHEBI:83900"/>
        <dbReference type="ChEBI" id="CHEBI:83905"/>
        <dbReference type="ChEBI" id="CHEBI:456216"/>
        <dbReference type="EC" id="6.3.2.13"/>
    </reaction>
</comment>
<feature type="domain" description="Mur ligase central" evidence="12">
    <location>
        <begin position="66"/>
        <end position="260"/>
    </location>
</feature>
<comment type="function">
    <text evidence="9">Catalyzes the addition of meso-diaminopimelic acid to the nucleotide precursor UDP-N-acetylmuramoyl-L-alanyl-D-glutamate (UMAG) in the biosynthesis of bacterial cell-wall peptidoglycan.</text>
</comment>
<feature type="modified residue" description="N6-carboxylysine" evidence="9">
    <location>
        <position position="178"/>
    </location>
</feature>
<name>A0ABT4VDA1_9HELI</name>
<dbReference type="GO" id="GO:0008765">
    <property type="term" value="F:UDP-N-acetylmuramoylalanyl-D-glutamate-2,6-diaminopimelate ligase activity"/>
    <property type="evidence" value="ECO:0007669"/>
    <property type="project" value="UniProtKB-EC"/>
</dbReference>
<reference evidence="13 14" key="1">
    <citation type="submission" date="2023-01" db="EMBL/GenBank/DDBJ databases">
        <title>Description of Helicobacter ibis sp. nov. isolated from faecal droppings of black-faced ibis (Theristicus melanopis).</title>
        <authorList>
            <person name="Lopez-Cantillo M."/>
            <person name="Vidal-Veuthey B."/>
            <person name="Mella A."/>
            <person name="De La Haba R."/>
            <person name="Collado L."/>
        </authorList>
    </citation>
    <scope>NUCLEOTIDE SEQUENCE [LARGE SCALE GENOMIC DNA]</scope>
    <source>
        <strain evidence="13 14">A82</strain>
    </source>
</reference>
<evidence type="ECO:0000259" key="12">
    <source>
        <dbReference type="Pfam" id="PF08245"/>
    </source>
</evidence>
<dbReference type="InterPro" id="IPR018109">
    <property type="entry name" value="Folylpolyglutamate_synth_CS"/>
</dbReference>
<dbReference type="SUPFAM" id="SSF53623">
    <property type="entry name" value="MurD-like peptide ligases, catalytic domain"/>
    <property type="match status" value="1"/>
</dbReference>
<accession>A0ABT4VDA1</accession>
<gene>
    <name evidence="9" type="primary">murE</name>
    <name evidence="13" type="ORF">PF021_03150</name>
</gene>
<evidence type="ECO:0000256" key="3">
    <source>
        <dbReference type="ARBA" id="ARBA00022598"/>
    </source>
</evidence>
<feature type="binding site" evidence="9">
    <location>
        <begin position="351"/>
        <end position="354"/>
    </location>
    <ligand>
        <name>meso-2,6-diaminopimelate</name>
        <dbReference type="ChEBI" id="CHEBI:57791"/>
    </ligand>
</feature>
<evidence type="ECO:0000313" key="14">
    <source>
        <dbReference type="Proteomes" id="UP001210261"/>
    </source>
</evidence>
<keyword evidence="3 9" id="KW-0436">Ligase</keyword>
<comment type="caution">
    <text evidence="13">The sequence shown here is derived from an EMBL/GenBank/DDBJ whole genome shotgun (WGS) entry which is preliminary data.</text>
</comment>
<evidence type="ECO:0000256" key="4">
    <source>
        <dbReference type="ARBA" id="ARBA00022741"/>
    </source>
</evidence>
<evidence type="ECO:0000256" key="9">
    <source>
        <dbReference type="HAMAP-Rule" id="MF_00208"/>
    </source>
</evidence>
<evidence type="ECO:0000313" key="13">
    <source>
        <dbReference type="EMBL" id="MDA3968668.1"/>
    </source>
</evidence>
<keyword evidence="9" id="KW-0460">Magnesium</keyword>
<evidence type="ECO:0000256" key="1">
    <source>
        <dbReference type="ARBA" id="ARBA00005898"/>
    </source>
</evidence>
<keyword evidence="14" id="KW-1185">Reference proteome</keyword>
<evidence type="ECO:0000259" key="11">
    <source>
        <dbReference type="Pfam" id="PF02875"/>
    </source>
</evidence>
<feature type="binding site" evidence="9">
    <location>
        <position position="406"/>
    </location>
    <ligand>
        <name>meso-2,6-diaminopimelate</name>
        <dbReference type="ChEBI" id="CHEBI:57791"/>
    </ligand>
</feature>
<feature type="binding site" evidence="9">
    <location>
        <position position="327"/>
    </location>
    <ligand>
        <name>meso-2,6-diaminopimelate</name>
        <dbReference type="ChEBI" id="CHEBI:57791"/>
    </ligand>
</feature>
<dbReference type="Pfam" id="PF08245">
    <property type="entry name" value="Mur_ligase_M"/>
    <property type="match status" value="1"/>
</dbReference>
<dbReference type="NCBIfam" id="NF001126">
    <property type="entry name" value="PRK00139.1-4"/>
    <property type="match status" value="1"/>
</dbReference>
<feature type="binding site" evidence="9">
    <location>
        <begin position="111"/>
        <end position="112"/>
    </location>
    <ligand>
        <name>UDP-N-acetyl-alpha-D-muramoyl-L-alanyl-D-glutamate</name>
        <dbReference type="ChEBI" id="CHEBI:83900"/>
    </ligand>
</feature>
<feature type="binding site" evidence="9">
    <location>
        <position position="144"/>
    </location>
    <ligand>
        <name>UDP-N-acetyl-alpha-D-muramoyl-L-alanyl-D-glutamate</name>
        <dbReference type="ChEBI" id="CHEBI:83900"/>
    </ligand>
</feature>
<feature type="binding site" evidence="9">
    <location>
        <position position="410"/>
    </location>
    <ligand>
        <name>meso-2,6-diaminopimelate</name>
        <dbReference type="ChEBI" id="CHEBI:57791"/>
    </ligand>
</feature>
<keyword evidence="7 9" id="KW-0573">Peptidoglycan synthesis</keyword>
<evidence type="ECO:0000256" key="6">
    <source>
        <dbReference type="ARBA" id="ARBA00022960"/>
    </source>
</evidence>
<comment type="cofactor">
    <cofactor evidence="9">
        <name>Mg(2+)</name>
        <dbReference type="ChEBI" id="CHEBI:18420"/>
    </cofactor>
</comment>
<dbReference type="EC" id="6.3.2.13" evidence="9"/>
<evidence type="ECO:0000256" key="2">
    <source>
        <dbReference type="ARBA" id="ARBA00022490"/>
    </source>
</evidence>
<keyword evidence="2 9" id="KW-0963">Cytoplasm</keyword>
<dbReference type="InterPro" id="IPR013221">
    <property type="entry name" value="Mur_ligase_cen"/>
</dbReference>
<evidence type="ECO:0000256" key="10">
    <source>
        <dbReference type="RuleBase" id="RU004135"/>
    </source>
</evidence>
<comment type="similarity">
    <text evidence="1 9">Belongs to the MurCDEF family. MurE subfamily.</text>
</comment>
<feature type="short sequence motif" description="Meso-diaminopimelate recognition motif" evidence="9">
    <location>
        <begin position="351"/>
        <end position="354"/>
    </location>
</feature>
<protein>
    <recommendedName>
        <fullName evidence="9">UDP-N-acetylmuramoyl-L-alanyl-D-glutamate--2,6-diaminopimelate ligase</fullName>
        <ecNumber evidence="9">6.3.2.13</ecNumber>
    </recommendedName>
    <alternativeName>
        <fullName evidence="9">Meso-A2pm-adding enzyme</fullName>
    </alternativeName>
    <alternativeName>
        <fullName evidence="9">Meso-diaminopimelate-adding enzyme</fullName>
    </alternativeName>
    <alternativeName>
        <fullName evidence="9">UDP-MurNAc-L-Ala-D-Glu:meso-diaminopimelate ligase</fullName>
    </alternativeName>
    <alternativeName>
        <fullName evidence="9">UDP-MurNAc-tripeptide synthetase</fullName>
    </alternativeName>
    <alternativeName>
        <fullName evidence="9">UDP-N-acetylmuramyl-tripeptide synthetase</fullName>
    </alternativeName>
</protein>
<dbReference type="PANTHER" id="PTHR23135:SF4">
    <property type="entry name" value="UDP-N-ACETYLMURAMOYL-L-ALANYL-D-GLUTAMATE--2,6-DIAMINOPIMELATE LIGASE MURE HOMOLOG, CHLOROPLASTIC"/>
    <property type="match status" value="1"/>
</dbReference>
<evidence type="ECO:0000256" key="5">
    <source>
        <dbReference type="ARBA" id="ARBA00022840"/>
    </source>
</evidence>
<feature type="binding site" evidence="9">
    <location>
        <begin position="68"/>
        <end position="74"/>
    </location>
    <ligand>
        <name>ATP</name>
        <dbReference type="ChEBI" id="CHEBI:30616"/>
    </ligand>
</feature>
<feature type="binding site" evidence="9">
    <location>
        <position position="138"/>
    </location>
    <ligand>
        <name>UDP-N-acetyl-alpha-D-muramoyl-L-alanyl-D-glutamate</name>
        <dbReference type="ChEBI" id="CHEBI:83900"/>
    </ligand>
</feature>
<dbReference type="Gene3D" id="3.40.1190.10">
    <property type="entry name" value="Mur-like, catalytic domain"/>
    <property type="match status" value="1"/>
</dbReference>
<evidence type="ECO:0000256" key="8">
    <source>
        <dbReference type="ARBA" id="ARBA00023316"/>
    </source>
</evidence>
<dbReference type="RefSeq" id="WP_271020944.1">
    <property type="nucleotide sequence ID" value="NZ_JAQHXR010000001.1"/>
</dbReference>
<keyword evidence="5 9" id="KW-0067">ATP-binding</keyword>
<comment type="pathway">
    <text evidence="9 10">Cell wall biogenesis; peptidoglycan biosynthesis.</text>
</comment>
<dbReference type="EMBL" id="JAQHXR010000001">
    <property type="protein sequence ID" value="MDA3968668.1"/>
    <property type="molecule type" value="Genomic_DNA"/>
</dbReference>
<feature type="domain" description="Mur ligase C-terminal" evidence="11">
    <location>
        <begin position="283"/>
        <end position="408"/>
    </location>
</feature>
<evidence type="ECO:0000256" key="7">
    <source>
        <dbReference type="ARBA" id="ARBA00022984"/>
    </source>
</evidence>
<dbReference type="Gene3D" id="3.90.190.20">
    <property type="entry name" value="Mur ligase, C-terminal domain"/>
    <property type="match status" value="1"/>
</dbReference>
<dbReference type="PROSITE" id="PS01011">
    <property type="entry name" value="FOLYLPOLYGLU_SYNT_1"/>
    <property type="match status" value="1"/>
</dbReference>
<dbReference type="SUPFAM" id="SSF53244">
    <property type="entry name" value="MurD-like peptide ligases, peptide-binding domain"/>
    <property type="match status" value="1"/>
</dbReference>
<dbReference type="NCBIfam" id="TIGR01085">
    <property type="entry name" value="murE"/>
    <property type="match status" value="1"/>
</dbReference>
<keyword evidence="9 10" id="KW-0132">Cell division</keyword>
<comment type="caution">
    <text evidence="9">Lacks conserved residue(s) required for the propagation of feature annotation.</text>
</comment>
<dbReference type="HAMAP" id="MF_00208">
    <property type="entry name" value="MurE"/>
    <property type="match status" value="1"/>
</dbReference>
<feature type="binding site" evidence="9">
    <location>
        <position position="17"/>
    </location>
    <ligand>
        <name>UDP-N-acetyl-alpha-D-muramoyl-L-alanyl-D-glutamate</name>
        <dbReference type="ChEBI" id="CHEBI:83900"/>
    </ligand>
</feature>
<dbReference type="InterPro" id="IPR004101">
    <property type="entry name" value="Mur_ligase_C"/>
</dbReference>
<organism evidence="13 14">
    <name type="scientific">Helicobacter ibis</name>
    <dbReference type="NCBI Taxonomy" id="2962633"/>
    <lineage>
        <taxon>Bacteria</taxon>
        <taxon>Pseudomonadati</taxon>
        <taxon>Campylobacterota</taxon>
        <taxon>Epsilonproteobacteria</taxon>
        <taxon>Campylobacterales</taxon>
        <taxon>Helicobacteraceae</taxon>
        <taxon>Helicobacter</taxon>
    </lineage>
</organism>
<sequence>MKVAVESDLFKYISDDSRDDFKDTAFLITDSSKRYLNEAKKRGFVYFITPQELSKYLNIDMQIIGITGTNGKTTTAAMIYSLLLDFGYRVGLLGTRGFFINEIKKRDKGLTTPSLLEIYTAINEAKNEGCDYFVMEVSSHAIVQKRIEGLEFALKILTNITSDHLDYHKTLQNYIDTKNSFLNDCDTKKLINKDDTNAKYPFQNTMTYGIESTATFSVKAYSLVDGITAQISYGKEEATFEFALFGKHNLYNALASIGAVKILLDAPLQDIALKFENFGGVLGRMQVVSQKPLIIVDFAHTHDGMEQIFQSFLHRKISVVFGAGGDRDRTKRPKMGYVASKYADKIYITSDNPRSENPLDIIEDIYSGIPNTLRDKLKIVRNENRADSIKCAIENLEHDEILLVLGKGDEKYQIIGEHTIYFDDVEEIQKNIRKNMQ</sequence>
<proteinExistence type="inferred from homology"/>
<dbReference type="Proteomes" id="UP001210261">
    <property type="component" value="Unassembled WGS sequence"/>
</dbReference>
<dbReference type="InterPro" id="IPR005761">
    <property type="entry name" value="UDP-N-AcMur-Glu-dNH2Pim_ligase"/>
</dbReference>
<keyword evidence="9 10" id="KW-0131">Cell cycle</keyword>
<dbReference type="InterPro" id="IPR036565">
    <property type="entry name" value="Mur-like_cat_sf"/>
</dbReference>
<dbReference type="InterPro" id="IPR036615">
    <property type="entry name" value="Mur_ligase_C_dom_sf"/>
</dbReference>
<dbReference type="PANTHER" id="PTHR23135">
    <property type="entry name" value="MUR LIGASE FAMILY MEMBER"/>
    <property type="match status" value="1"/>
</dbReference>